<evidence type="ECO:0000313" key="1">
    <source>
        <dbReference type="EMBL" id="KAG2205053.1"/>
    </source>
</evidence>
<comment type="caution">
    <text evidence="1">The sequence shown here is derived from an EMBL/GenBank/DDBJ whole genome shotgun (WGS) entry which is preliminary data.</text>
</comment>
<gene>
    <name evidence="1" type="ORF">INT45_000422</name>
</gene>
<dbReference type="Proteomes" id="UP000646827">
    <property type="component" value="Unassembled WGS sequence"/>
</dbReference>
<evidence type="ECO:0000313" key="2">
    <source>
        <dbReference type="Proteomes" id="UP000646827"/>
    </source>
</evidence>
<reference evidence="1 2" key="1">
    <citation type="submission" date="2020-12" db="EMBL/GenBank/DDBJ databases">
        <title>Metabolic potential, ecology and presence of endohyphal bacteria is reflected in genomic diversity of Mucoromycotina.</title>
        <authorList>
            <person name="Muszewska A."/>
            <person name="Okrasinska A."/>
            <person name="Steczkiewicz K."/>
            <person name="Drgas O."/>
            <person name="Orlowska M."/>
            <person name="Perlinska-Lenart U."/>
            <person name="Aleksandrzak-Piekarczyk T."/>
            <person name="Szatraj K."/>
            <person name="Zielenkiewicz U."/>
            <person name="Pilsyk S."/>
            <person name="Malc E."/>
            <person name="Mieczkowski P."/>
            <person name="Kruszewska J.S."/>
            <person name="Biernat P."/>
            <person name="Pawlowska J."/>
        </authorList>
    </citation>
    <scope>NUCLEOTIDE SEQUENCE [LARGE SCALE GENOMIC DNA]</scope>
    <source>
        <strain evidence="1 2">CBS 142.35</strain>
    </source>
</reference>
<proteinExistence type="predicted"/>
<accession>A0A8H7R6F8</accession>
<protein>
    <submittedName>
        <fullName evidence="1">Uncharacterized protein</fullName>
    </submittedName>
</protein>
<keyword evidence="2" id="KW-1185">Reference proteome</keyword>
<dbReference type="EMBL" id="JAEPRB010001367">
    <property type="protein sequence ID" value="KAG2205053.1"/>
    <property type="molecule type" value="Genomic_DNA"/>
</dbReference>
<dbReference type="OrthoDB" id="2300116at2759"/>
<dbReference type="AlphaFoldDB" id="A0A8H7R6F8"/>
<sequence length="178" mass="19777">MLHSLRTIIAAKCLTLGPFSASPLSPRPDFTFVVFPPMVVSRSRPVMYEPPIMVKKQEEEKCSIKYFSCFKVYGHKRRDTLYSHIYDTGPVSALGLNLGLHSWADILSGASAAKVSAYVQYQNDHLSSMPTHAVNHAFVVLSLKHDAIAYSLIISVSIQDIGSAFIYIVHGSLFTDRE</sequence>
<name>A0A8H7R6F8_9FUNG</name>
<organism evidence="1 2">
    <name type="scientific">Circinella minor</name>
    <dbReference type="NCBI Taxonomy" id="1195481"/>
    <lineage>
        <taxon>Eukaryota</taxon>
        <taxon>Fungi</taxon>
        <taxon>Fungi incertae sedis</taxon>
        <taxon>Mucoromycota</taxon>
        <taxon>Mucoromycotina</taxon>
        <taxon>Mucoromycetes</taxon>
        <taxon>Mucorales</taxon>
        <taxon>Lichtheimiaceae</taxon>
        <taxon>Circinella</taxon>
    </lineage>
</organism>